<keyword evidence="2" id="KW-1185">Reference proteome</keyword>
<dbReference type="AlphaFoldDB" id="A0AA88ACT6"/>
<dbReference type="Proteomes" id="UP001187192">
    <property type="component" value="Unassembled WGS sequence"/>
</dbReference>
<evidence type="ECO:0000313" key="2">
    <source>
        <dbReference type="Proteomes" id="UP001187192"/>
    </source>
</evidence>
<comment type="caution">
    <text evidence="1">The sequence shown here is derived from an EMBL/GenBank/DDBJ whole genome shotgun (WGS) entry which is preliminary data.</text>
</comment>
<reference evidence="1" key="1">
    <citation type="submission" date="2023-07" db="EMBL/GenBank/DDBJ databases">
        <title>draft genome sequence of fig (Ficus carica).</title>
        <authorList>
            <person name="Takahashi T."/>
            <person name="Nishimura K."/>
        </authorList>
    </citation>
    <scope>NUCLEOTIDE SEQUENCE</scope>
</reference>
<dbReference type="Gramene" id="FCD_00007179-RA">
    <property type="protein sequence ID" value="FCD_00007179-RA:cds"/>
    <property type="gene ID" value="FCD_00007179"/>
</dbReference>
<organism evidence="1 2">
    <name type="scientific">Ficus carica</name>
    <name type="common">Common fig</name>
    <dbReference type="NCBI Taxonomy" id="3494"/>
    <lineage>
        <taxon>Eukaryota</taxon>
        <taxon>Viridiplantae</taxon>
        <taxon>Streptophyta</taxon>
        <taxon>Embryophyta</taxon>
        <taxon>Tracheophyta</taxon>
        <taxon>Spermatophyta</taxon>
        <taxon>Magnoliopsida</taxon>
        <taxon>eudicotyledons</taxon>
        <taxon>Gunneridae</taxon>
        <taxon>Pentapetalae</taxon>
        <taxon>rosids</taxon>
        <taxon>fabids</taxon>
        <taxon>Rosales</taxon>
        <taxon>Moraceae</taxon>
        <taxon>Ficeae</taxon>
        <taxon>Ficus</taxon>
    </lineage>
</organism>
<name>A0AA88ACT6_FICCA</name>
<sequence>MLTEGPHVASTVIRRSSVVSSYAHELCFWQKGGDIRAAFDGSASNWSKAGDSDERPKRLGYALLMAEGGLATRPPLSVCLLVRLASFFGVLSLTFTS</sequence>
<gene>
    <name evidence="1" type="ORF">TIFTF001_012711</name>
</gene>
<protein>
    <submittedName>
        <fullName evidence="1">Uncharacterized protein</fullName>
    </submittedName>
</protein>
<accession>A0AA88ACT6</accession>
<dbReference type="EMBL" id="BTGU01000016">
    <property type="protein sequence ID" value="GMN43513.1"/>
    <property type="molecule type" value="Genomic_DNA"/>
</dbReference>
<evidence type="ECO:0000313" key="1">
    <source>
        <dbReference type="EMBL" id="GMN43513.1"/>
    </source>
</evidence>
<proteinExistence type="predicted"/>